<organism evidence="2 3">
    <name type="scientific">Alloprevotella tannerae</name>
    <dbReference type="NCBI Taxonomy" id="76122"/>
    <lineage>
        <taxon>Bacteria</taxon>
        <taxon>Pseudomonadati</taxon>
        <taxon>Bacteroidota</taxon>
        <taxon>Bacteroidia</taxon>
        <taxon>Bacteroidales</taxon>
        <taxon>Prevotellaceae</taxon>
        <taxon>Alloprevotella</taxon>
    </lineage>
</organism>
<gene>
    <name evidence="2" type="ORF">HXK21_01135</name>
</gene>
<dbReference type="SUPFAM" id="SSF52540">
    <property type="entry name" value="P-loop containing nucleoside triphosphate hydrolases"/>
    <property type="match status" value="1"/>
</dbReference>
<dbReference type="Pfam" id="PF12705">
    <property type="entry name" value="PDDEXK_1"/>
    <property type="match status" value="1"/>
</dbReference>
<evidence type="ECO:0000259" key="1">
    <source>
        <dbReference type="Pfam" id="PF12705"/>
    </source>
</evidence>
<protein>
    <submittedName>
        <fullName evidence="2">PD-(D/E)XK nuclease family protein</fullName>
    </submittedName>
</protein>
<name>A0A929RVU7_9BACT</name>
<evidence type="ECO:0000313" key="3">
    <source>
        <dbReference type="Proteomes" id="UP000704068"/>
    </source>
</evidence>
<accession>A0A929RVU7</accession>
<dbReference type="Proteomes" id="UP000704068">
    <property type="component" value="Unassembled WGS sequence"/>
</dbReference>
<dbReference type="InterPro" id="IPR038726">
    <property type="entry name" value="PDDEXK_AddAB-type"/>
</dbReference>
<comment type="caution">
    <text evidence="2">The sequence shown here is derived from an EMBL/GenBank/DDBJ whole genome shotgun (WGS) entry which is preliminary data.</text>
</comment>
<reference evidence="2" key="1">
    <citation type="submission" date="2020-04" db="EMBL/GenBank/DDBJ databases">
        <title>Deep metagenomics examines the oral microbiome during advanced dental caries in children, revealing novel taxa and co-occurrences with host molecules.</title>
        <authorList>
            <person name="Baker J.L."/>
            <person name="Morton J.T."/>
            <person name="Dinis M."/>
            <person name="Alvarez R."/>
            <person name="Tran N.C."/>
            <person name="Knight R."/>
            <person name="Edlund A."/>
        </authorList>
    </citation>
    <scope>NUCLEOTIDE SEQUENCE</scope>
    <source>
        <strain evidence="2">JCVI_34_bin.1</strain>
    </source>
</reference>
<proteinExistence type="predicted"/>
<dbReference type="EMBL" id="JABZGR010000002">
    <property type="protein sequence ID" value="MBF0969636.1"/>
    <property type="molecule type" value="Genomic_DNA"/>
</dbReference>
<evidence type="ECO:0000313" key="2">
    <source>
        <dbReference type="EMBL" id="MBF0969636.1"/>
    </source>
</evidence>
<feature type="domain" description="PD-(D/E)XK endonuclease-like" evidence="1">
    <location>
        <begin position="613"/>
        <end position="898"/>
    </location>
</feature>
<dbReference type="InterPro" id="IPR027417">
    <property type="entry name" value="P-loop_NTPase"/>
</dbReference>
<sequence length="905" mass="103142">MTDPFLQLVAQDLRRRKVDFARTTVVFPNKRAALFFIEYLAVDEKAVWAPRFCTIGELFSALSPLTAADPIETICRMYRIYADLAQTSEPLDLFYGWGERLLSDFEQVDKAMADAERLFVNVKDYNAIDFGNFLSDEQRAAIEQAFTTAHASPPEGIRERYFAFWNLLLPLYNQLNATLKQDGKAYEGAIFREVAERLSAGEDLGGTDSDLYVFVGFNALDKVEEVLFKHFQQADRALFYWDYDRFYLDDTAEAGRFLRQNLRQFPNALAEDCFDNFHDKDFCFVAAQTENEQAAYATQWLNTHLTDEPKRTAIVLCDEQLLEPTLHALPPSVAEANITKGFPLTHTSAYSLMESFFEAEAAKAETAACSSKSATPPTDIGALLAQLSAAIQATAQQADATAEAADATPSDNDRFRQLSVEAFFQSYTIIERLRGLVESGMLTVAPPTLHRLLRRLAAQASIPFHGEPVAGLQLMGILETRNLDFENILLLSTNEGIMPASGIELSFIPFAIRRAFGLPSTTHRSAVYAYYFFRLLQRARHVTFTYNATPDGLRGGEMSRFMMQLLVSGRFRIRQEALNAPRLLPQPTPIEVARPADLFERLNPMRGGQQVPLSPSSINKYIDCPLQFYYHRVARLTPHEDTDVALDNRIFGNVFHQLAEDFYKPFEGKGKIDPQRLAYYHEHPERLNPLIEEAFAKNNAPYRLVDATIVRNLFRRMLAYDYRLADLEIVHLECDVDISLPLKINDTVRPFNVGGRIDRLDIARTPSGLRTLRVVDYKTGTKEQKANKMEDLFIPKKSRPYYIFQTFLYALAVQDKVREFTDEDLPVSTVLFHIPLINDAYDPWIPFAKERVYDFGPLAADFREQSIELLQRMMDTPTFRQTDDLSVCAHCDFQQLCERNVKSDY</sequence>
<dbReference type="Gene3D" id="3.90.320.10">
    <property type="match status" value="1"/>
</dbReference>
<dbReference type="AlphaFoldDB" id="A0A929RVU7"/>
<dbReference type="InterPro" id="IPR011604">
    <property type="entry name" value="PDDEXK-like_dom_sf"/>
</dbReference>
<dbReference type="RefSeq" id="WP_303762691.1">
    <property type="nucleotide sequence ID" value="NZ_JABZGR010000002.1"/>
</dbReference>